<dbReference type="SUPFAM" id="SSF55073">
    <property type="entry name" value="Nucleotide cyclase"/>
    <property type="match status" value="1"/>
</dbReference>
<dbReference type="AlphaFoldDB" id="A0A1G4XJT6"/>
<feature type="transmembrane region" description="Helical" evidence="1">
    <location>
        <begin position="33"/>
        <end position="54"/>
    </location>
</feature>
<evidence type="ECO:0000256" key="1">
    <source>
        <dbReference type="SAM" id="Phobius"/>
    </source>
</evidence>
<evidence type="ECO:0000313" key="3">
    <source>
        <dbReference type="EMBL" id="SCX40938.1"/>
    </source>
</evidence>
<dbReference type="Proteomes" id="UP000198981">
    <property type="component" value="Unassembled WGS sequence"/>
</dbReference>
<feature type="transmembrane region" description="Helical" evidence="1">
    <location>
        <begin position="60"/>
        <end position="80"/>
    </location>
</feature>
<dbReference type="Pfam" id="PF00990">
    <property type="entry name" value="GGDEF"/>
    <property type="match status" value="1"/>
</dbReference>
<evidence type="ECO:0000259" key="2">
    <source>
        <dbReference type="PROSITE" id="PS50887"/>
    </source>
</evidence>
<dbReference type="InterPro" id="IPR000160">
    <property type="entry name" value="GGDEF_dom"/>
</dbReference>
<dbReference type="PANTHER" id="PTHR45138:SF9">
    <property type="entry name" value="DIGUANYLATE CYCLASE DGCM-RELATED"/>
    <property type="match status" value="1"/>
</dbReference>
<dbReference type="RefSeq" id="WP_165839281.1">
    <property type="nucleotide sequence ID" value="NZ_FMUH01000001.1"/>
</dbReference>
<feature type="transmembrane region" description="Helical" evidence="1">
    <location>
        <begin position="138"/>
        <end position="156"/>
    </location>
</feature>
<protein>
    <submittedName>
        <fullName evidence="3">Diguanylate cyclase (GGDEF) domain-containing protein</fullName>
    </submittedName>
</protein>
<proteinExistence type="predicted"/>
<accession>A0A1G4XJT6</accession>
<dbReference type="InterPro" id="IPR043128">
    <property type="entry name" value="Rev_trsase/Diguanyl_cyclase"/>
</dbReference>
<organism evidence="3 4">
    <name type="scientific">Klenkia marina</name>
    <dbReference type="NCBI Taxonomy" id="1960309"/>
    <lineage>
        <taxon>Bacteria</taxon>
        <taxon>Bacillati</taxon>
        <taxon>Actinomycetota</taxon>
        <taxon>Actinomycetes</taxon>
        <taxon>Geodermatophilales</taxon>
        <taxon>Geodermatophilaceae</taxon>
        <taxon>Klenkia</taxon>
    </lineage>
</organism>
<keyword evidence="1" id="KW-1133">Transmembrane helix</keyword>
<name>A0A1G4XJT6_9ACTN</name>
<dbReference type="EMBL" id="FMUH01000001">
    <property type="protein sequence ID" value="SCX40938.1"/>
    <property type="molecule type" value="Genomic_DNA"/>
</dbReference>
<dbReference type="Gene3D" id="3.30.70.270">
    <property type="match status" value="1"/>
</dbReference>
<gene>
    <name evidence="3" type="ORF">SAMN03159343_1062</name>
</gene>
<feature type="transmembrane region" description="Helical" evidence="1">
    <location>
        <begin position="162"/>
        <end position="183"/>
    </location>
</feature>
<dbReference type="GO" id="GO:0043709">
    <property type="term" value="P:cell adhesion involved in single-species biofilm formation"/>
    <property type="evidence" value="ECO:0007669"/>
    <property type="project" value="TreeGrafter"/>
</dbReference>
<dbReference type="PANTHER" id="PTHR45138">
    <property type="entry name" value="REGULATORY COMPONENTS OF SENSORY TRANSDUCTION SYSTEM"/>
    <property type="match status" value="1"/>
</dbReference>
<reference evidence="4" key="1">
    <citation type="submission" date="2016-10" db="EMBL/GenBank/DDBJ databases">
        <authorList>
            <person name="Varghese N."/>
            <person name="Submissions S."/>
        </authorList>
    </citation>
    <scope>NUCLEOTIDE SEQUENCE [LARGE SCALE GENOMIC DNA]</scope>
    <source>
        <strain evidence="4">DSM 45722</strain>
    </source>
</reference>
<dbReference type="GO" id="GO:0052621">
    <property type="term" value="F:diguanylate cyclase activity"/>
    <property type="evidence" value="ECO:0007669"/>
    <property type="project" value="TreeGrafter"/>
</dbReference>
<dbReference type="InterPro" id="IPR029787">
    <property type="entry name" value="Nucleotide_cyclase"/>
</dbReference>
<dbReference type="SMART" id="SM00267">
    <property type="entry name" value="GGDEF"/>
    <property type="match status" value="1"/>
</dbReference>
<dbReference type="NCBIfam" id="TIGR00254">
    <property type="entry name" value="GGDEF"/>
    <property type="match status" value="1"/>
</dbReference>
<feature type="transmembrane region" description="Helical" evidence="1">
    <location>
        <begin position="92"/>
        <end position="110"/>
    </location>
</feature>
<feature type="domain" description="GGDEF" evidence="2">
    <location>
        <begin position="226"/>
        <end position="361"/>
    </location>
</feature>
<dbReference type="CDD" id="cd01949">
    <property type="entry name" value="GGDEF"/>
    <property type="match status" value="1"/>
</dbReference>
<keyword evidence="1" id="KW-0812">Transmembrane</keyword>
<dbReference type="STRING" id="1960309.SAMN03159343_1062"/>
<sequence length="362" mass="37808">MNPDRALDADPPAGPVRLRRRQRWFGTRDPRSAARLAVAVMLPAAGVQAAFALFADQSRVADAGSWLAVGLLLWASAALWRTDPRRPDAHGLLALVPLGGALVLLTLNWVTRDTSAAAQVFAVLPTLWAASQLRPVGAWCIAVVTGLANGVLVLHLEPLERALPDAAFVATTLVMATALLTTAGNRQDRLVQRLHELATVDPLTGLVTRHVLDAALVGAVDGGTGRGTALVLVDVDLFKTINDRHGHPVGDDALRHLGEVLRRTVRGSDAVVSRLGGDELAVLLPGCAPDVAARRAQDLVDAVRAHPLVLPDGGALPLTVSVGVAQAPADAGDVRGLYTAADRALYRAKEAGRDRAVAAGAG</sequence>
<dbReference type="GO" id="GO:0005886">
    <property type="term" value="C:plasma membrane"/>
    <property type="evidence" value="ECO:0007669"/>
    <property type="project" value="TreeGrafter"/>
</dbReference>
<dbReference type="GO" id="GO:1902201">
    <property type="term" value="P:negative regulation of bacterial-type flagellum-dependent cell motility"/>
    <property type="evidence" value="ECO:0007669"/>
    <property type="project" value="TreeGrafter"/>
</dbReference>
<dbReference type="InterPro" id="IPR050469">
    <property type="entry name" value="Diguanylate_Cyclase"/>
</dbReference>
<evidence type="ECO:0000313" key="4">
    <source>
        <dbReference type="Proteomes" id="UP000198981"/>
    </source>
</evidence>
<keyword evidence="4" id="KW-1185">Reference proteome</keyword>
<dbReference type="PROSITE" id="PS50887">
    <property type="entry name" value="GGDEF"/>
    <property type="match status" value="1"/>
</dbReference>
<keyword evidence="1" id="KW-0472">Membrane</keyword>